<feature type="compositionally biased region" description="Basic and acidic residues" evidence="1">
    <location>
        <begin position="1"/>
        <end position="16"/>
    </location>
</feature>
<dbReference type="AlphaFoldDB" id="A0AA36H4X2"/>
<keyword evidence="3" id="KW-1185">Reference proteome</keyword>
<name>A0AA36H4X2_CYLNA</name>
<dbReference type="EMBL" id="CATQJL010000305">
    <property type="protein sequence ID" value="CAJ0604022.1"/>
    <property type="molecule type" value="Genomic_DNA"/>
</dbReference>
<evidence type="ECO:0000313" key="2">
    <source>
        <dbReference type="EMBL" id="CAJ0604022.1"/>
    </source>
</evidence>
<comment type="caution">
    <text evidence="2">The sequence shown here is derived from an EMBL/GenBank/DDBJ whole genome shotgun (WGS) entry which is preliminary data.</text>
</comment>
<evidence type="ECO:0000313" key="3">
    <source>
        <dbReference type="Proteomes" id="UP001176961"/>
    </source>
</evidence>
<evidence type="ECO:0000256" key="1">
    <source>
        <dbReference type="SAM" id="MobiDB-lite"/>
    </source>
</evidence>
<dbReference type="Proteomes" id="UP001176961">
    <property type="component" value="Unassembled WGS sequence"/>
</dbReference>
<feature type="region of interest" description="Disordered" evidence="1">
    <location>
        <begin position="1"/>
        <end position="24"/>
    </location>
</feature>
<organism evidence="2 3">
    <name type="scientific">Cylicocyclus nassatus</name>
    <name type="common">Nematode worm</name>
    <dbReference type="NCBI Taxonomy" id="53992"/>
    <lineage>
        <taxon>Eukaryota</taxon>
        <taxon>Metazoa</taxon>
        <taxon>Ecdysozoa</taxon>
        <taxon>Nematoda</taxon>
        <taxon>Chromadorea</taxon>
        <taxon>Rhabditida</taxon>
        <taxon>Rhabditina</taxon>
        <taxon>Rhabditomorpha</taxon>
        <taxon>Strongyloidea</taxon>
        <taxon>Strongylidae</taxon>
        <taxon>Cylicocyclus</taxon>
    </lineage>
</organism>
<accession>A0AA36H4X2</accession>
<reference evidence="2" key="1">
    <citation type="submission" date="2023-07" db="EMBL/GenBank/DDBJ databases">
        <authorList>
            <consortium name="CYATHOMIX"/>
        </authorList>
    </citation>
    <scope>NUCLEOTIDE SEQUENCE</scope>
    <source>
        <strain evidence="2">N/A</strain>
    </source>
</reference>
<gene>
    <name evidence="2" type="ORF">CYNAS_LOCUS16005</name>
</gene>
<proteinExistence type="predicted"/>
<sequence>MRANRSEREIKDEKKPNGLSNGVEPEAEAALIVDEQAEPSGHYIFDNSEEKRAYNFDADKEMLSPPSVIFIYDFSNQC</sequence>
<protein>
    <submittedName>
        <fullName evidence="2">Uncharacterized protein</fullName>
    </submittedName>
</protein>